<dbReference type="GO" id="GO:0016020">
    <property type="term" value="C:membrane"/>
    <property type="evidence" value="ECO:0007669"/>
    <property type="project" value="UniProtKB-SubCell"/>
</dbReference>
<sequence>MAPQKKADEEDHDQELEMDLDDDDEWDVSLRPRGSSMSAPLSSSSPHDRPNNGPNIMHALEVDDITALPARVSMPSMASSAAARAQCLDRRSSWLDTAFLLVADIVGTGILGLAAQVARLGWGAGVFFLLVIYPLNIYSGLLLQRLHIAYPATQSYPDIGYAVLGPRWGKIVAVALYAYFFFVLGNYAQVLTQSLQGIFPTSQLCMPHFGLIVTLCLLPFIQLRSMHSLSGLAVVSAVTIFTPLALCVAAIVKHAPTRRPVVPSGVPAGTSFLDAMESFTGILFAYSGQSIYPNLLSEMRKPEEFAYSLSAAAPVLVGSYFVAAAVGVYYLGSGAPHFLMDVLEDEWMRQIGGWCLFLHMLISYTITSAVVSRAIHLWLDPVNANVTTGITPNVQWFFIALAVAMNSYIVSNVIPFFKDLTEIIGALNLGPISFGFPATLYIVHRLRARRKSSGISLKAMSRLDWSVCILLLFLCAYTVPIGLWADVTALIRDWHTFGGPFDCHRYSAEHRSGISKND</sequence>
<comment type="caution">
    <text evidence="9">The sequence shown here is derived from an EMBL/GenBank/DDBJ whole genome shotgun (WGS) entry which is preliminary data.</text>
</comment>
<keyword evidence="10" id="KW-1185">Reference proteome</keyword>
<feature type="transmembrane region" description="Helical" evidence="7">
    <location>
        <begin position="94"/>
        <end position="114"/>
    </location>
</feature>
<feature type="transmembrane region" description="Helical" evidence="7">
    <location>
        <begin position="423"/>
        <end position="443"/>
    </location>
</feature>
<feature type="region of interest" description="Disordered" evidence="6">
    <location>
        <begin position="1"/>
        <end position="56"/>
    </location>
</feature>
<dbReference type="InterPro" id="IPR013057">
    <property type="entry name" value="AA_transpt_TM"/>
</dbReference>
<feature type="transmembrane region" description="Helical" evidence="7">
    <location>
        <begin position="463"/>
        <end position="485"/>
    </location>
</feature>
<keyword evidence="5 7" id="KW-0472">Membrane</keyword>
<dbReference type="EMBL" id="BNJQ01000027">
    <property type="protein sequence ID" value="GHP09942.1"/>
    <property type="molecule type" value="Genomic_DNA"/>
</dbReference>
<dbReference type="Gene3D" id="1.20.1740.10">
    <property type="entry name" value="Amino acid/polyamine transporter I"/>
    <property type="match status" value="1"/>
</dbReference>
<keyword evidence="3" id="KW-0813">Transport</keyword>
<comment type="subcellular location">
    <subcellularLocation>
        <location evidence="1">Membrane</location>
        <topology evidence="1">Multi-pass membrane protein</topology>
    </subcellularLocation>
</comment>
<organism evidence="9 10">
    <name type="scientific">Pycnococcus provasolii</name>
    <dbReference type="NCBI Taxonomy" id="41880"/>
    <lineage>
        <taxon>Eukaryota</taxon>
        <taxon>Viridiplantae</taxon>
        <taxon>Chlorophyta</taxon>
        <taxon>Pseudoscourfieldiophyceae</taxon>
        <taxon>Pseudoscourfieldiales</taxon>
        <taxon>Pycnococcaceae</taxon>
        <taxon>Pycnococcus</taxon>
    </lineage>
</organism>
<evidence type="ECO:0000256" key="6">
    <source>
        <dbReference type="SAM" id="MobiDB-lite"/>
    </source>
</evidence>
<reference evidence="9" key="1">
    <citation type="submission" date="2020-10" db="EMBL/GenBank/DDBJ databases">
        <title>Unveiling of a novel bifunctional photoreceptor, Dualchrome1, isolated from a cosmopolitan green alga.</title>
        <authorList>
            <person name="Suzuki S."/>
            <person name="Kawachi M."/>
        </authorList>
    </citation>
    <scope>NUCLEOTIDE SEQUENCE</scope>
    <source>
        <strain evidence="9">NIES 2893</strain>
    </source>
</reference>
<evidence type="ECO:0000256" key="4">
    <source>
        <dbReference type="ARBA" id="ARBA00022989"/>
    </source>
</evidence>
<dbReference type="PANTHER" id="PTHR22950:SF461">
    <property type="entry name" value="AMINO ACID TRANSPORTER TRANSMEMBRANE DOMAIN-CONTAINING PROTEIN"/>
    <property type="match status" value="1"/>
</dbReference>
<protein>
    <recommendedName>
        <fullName evidence="8">Amino acid transporter transmembrane domain-containing protein</fullName>
    </recommendedName>
</protein>
<dbReference type="Pfam" id="PF01490">
    <property type="entry name" value="Aa_trans"/>
    <property type="match status" value="1"/>
</dbReference>
<feature type="transmembrane region" description="Helical" evidence="7">
    <location>
        <begin position="232"/>
        <end position="252"/>
    </location>
</feature>
<feature type="compositionally biased region" description="Acidic residues" evidence="6">
    <location>
        <begin position="10"/>
        <end position="27"/>
    </location>
</feature>
<evidence type="ECO:0000256" key="5">
    <source>
        <dbReference type="ARBA" id="ARBA00023136"/>
    </source>
</evidence>
<feature type="transmembrane region" description="Helical" evidence="7">
    <location>
        <begin position="120"/>
        <end position="138"/>
    </location>
</feature>
<feature type="transmembrane region" description="Helical" evidence="7">
    <location>
        <begin position="272"/>
        <end position="293"/>
    </location>
</feature>
<evidence type="ECO:0000313" key="9">
    <source>
        <dbReference type="EMBL" id="GHP09942.1"/>
    </source>
</evidence>
<dbReference type="AlphaFoldDB" id="A0A830HS44"/>
<dbReference type="PANTHER" id="PTHR22950">
    <property type="entry name" value="AMINO ACID TRANSPORTER"/>
    <property type="match status" value="1"/>
</dbReference>
<dbReference type="OrthoDB" id="40134at2759"/>
<gene>
    <name evidence="9" type="ORF">PPROV_000867500</name>
</gene>
<accession>A0A830HS44</accession>
<evidence type="ECO:0000256" key="7">
    <source>
        <dbReference type="SAM" id="Phobius"/>
    </source>
</evidence>
<name>A0A830HS44_9CHLO</name>
<feature type="transmembrane region" description="Helical" evidence="7">
    <location>
        <begin position="351"/>
        <end position="375"/>
    </location>
</feature>
<feature type="transmembrane region" description="Helical" evidence="7">
    <location>
        <begin position="197"/>
        <end position="220"/>
    </location>
</feature>
<dbReference type="Proteomes" id="UP000660262">
    <property type="component" value="Unassembled WGS sequence"/>
</dbReference>
<feature type="transmembrane region" description="Helical" evidence="7">
    <location>
        <begin position="396"/>
        <end position="417"/>
    </location>
</feature>
<evidence type="ECO:0000313" key="10">
    <source>
        <dbReference type="Proteomes" id="UP000660262"/>
    </source>
</evidence>
<evidence type="ECO:0000256" key="1">
    <source>
        <dbReference type="ARBA" id="ARBA00004141"/>
    </source>
</evidence>
<proteinExistence type="predicted"/>
<feature type="compositionally biased region" description="Low complexity" evidence="6">
    <location>
        <begin position="35"/>
        <end position="45"/>
    </location>
</feature>
<evidence type="ECO:0000256" key="2">
    <source>
        <dbReference type="ARBA" id="ARBA00022692"/>
    </source>
</evidence>
<feature type="domain" description="Amino acid transporter transmembrane" evidence="8">
    <location>
        <begin position="91"/>
        <end position="479"/>
    </location>
</feature>
<evidence type="ECO:0000256" key="3">
    <source>
        <dbReference type="ARBA" id="ARBA00022970"/>
    </source>
</evidence>
<keyword evidence="3" id="KW-0029">Amino-acid transport</keyword>
<feature type="transmembrane region" description="Helical" evidence="7">
    <location>
        <begin position="305"/>
        <end position="331"/>
    </location>
</feature>
<feature type="transmembrane region" description="Helical" evidence="7">
    <location>
        <begin position="171"/>
        <end position="191"/>
    </location>
</feature>
<evidence type="ECO:0000259" key="8">
    <source>
        <dbReference type="Pfam" id="PF01490"/>
    </source>
</evidence>
<keyword evidence="2 7" id="KW-0812">Transmembrane</keyword>
<dbReference type="GO" id="GO:0015179">
    <property type="term" value="F:L-amino acid transmembrane transporter activity"/>
    <property type="evidence" value="ECO:0007669"/>
    <property type="project" value="TreeGrafter"/>
</dbReference>
<keyword evidence="4 7" id="KW-1133">Transmembrane helix</keyword>